<sequence>MAASNFGAAMLSGVTHVGQRLPHTPTLRAYIESLPPHLATHLAIPSQLTGHEAAHVHSISRNSLSRSGVLLERKVQRRSGRIQALSAAANPRLRQQGDGTIVAEIRS</sequence>
<name>A0A5B7CN80_PORTR</name>
<dbReference type="AlphaFoldDB" id="A0A5B7CN80"/>
<protein>
    <submittedName>
        <fullName evidence="1">Uncharacterized protein</fullName>
    </submittedName>
</protein>
<reference evidence="1 2" key="1">
    <citation type="submission" date="2019-05" db="EMBL/GenBank/DDBJ databases">
        <title>Another draft genome of Portunus trituberculatus and its Hox gene families provides insights of decapod evolution.</title>
        <authorList>
            <person name="Jeong J.-H."/>
            <person name="Song I."/>
            <person name="Kim S."/>
            <person name="Choi T."/>
            <person name="Kim D."/>
            <person name="Ryu S."/>
            <person name="Kim W."/>
        </authorList>
    </citation>
    <scope>NUCLEOTIDE SEQUENCE [LARGE SCALE GENOMIC DNA]</scope>
    <source>
        <tissue evidence="1">Muscle</tissue>
    </source>
</reference>
<dbReference type="Proteomes" id="UP000324222">
    <property type="component" value="Unassembled WGS sequence"/>
</dbReference>
<keyword evidence="2" id="KW-1185">Reference proteome</keyword>
<gene>
    <name evidence="1" type="ORF">E2C01_003252</name>
</gene>
<evidence type="ECO:0000313" key="1">
    <source>
        <dbReference type="EMBL" id="MPC10615.1"/>
    </source>
</evidence>
<comment type="caution">
    <text evidence="1">The sequence shown here is derived from an EMBL/GenBank/DDBJ whole genome shotgun (WGS) entry which is preliminary data.</text>
</comment>
<accession>A0A5B7CN80</accession>
<evidence type="ECO:0000313" key="2">
    <source>
        <dbReference type="Proteomes" id="UP000324222"/>
    </source>
</evidence>
<organism evidence="1 2">
    <name type="scientific">Portunus trituberculatus</name>
    <name type="common">Swimming crab</name>
    <name type="synonym">Neptunus trituberculatus</name>
    <dbReference type="NCBI Taxonomy" id="210409"/>
    <lineage>
        <taxon>Eukaryota</taxon>
        <taxon>Metazoa</taxon>
        <taxon>Ecdysozoa</taxon>
        <taxon>Arthropoda</taxon>
        <taxon>Crustacea</taxon>
        <taxon>Multicrustacea</taxon>
        <taxon>Malacostraca</taxon>
        <taxon>Eumalacostraca</taxon>
        <taxon>Eucarida</taxon>
        <taxon>Decapoda</taxon>
        <taxon>Pleocyemata</taxon>
        <taxon>Brachyura</taxon>
        <taxon>Eubrachyura</taxon>
        <taxon>Portunoidea</taxon>
        <taxon>Portunidae</taxon>
        <taxon>Portuninae</taxon>
        <taxon>Portunus</taxon>
    </lineage>
</organism>
<dbReference type="EMBL" id="VSRR010000124">
    <property type="protein sequence ID" value="MPC10615.1"/>
    <property type="molecule type" value="Genomic_DNA"/>
</dbReference>
<proteinExistence type="predicted"/>